<reference evidence="13 14" key="1">
    <citation type="submission" date="2015-04" db="EMBL/GenBank/DDBJ databases">
        <authorList>
            <person name="Syromyatnikov M.Y."/>
            <person name="Popov V.N."/>
        </authorList>
    </citation>
    <scope>NUCLEOTIDE SEQUENCE [LARGE SCALE GENOMIC DNA]</scope>
</reference>
<evidence type="ECO:0000313" key="14">
    <source>
        <dbReference type="Proteomes" id="UP000183832"/>
    </source>
</evidence>
<evidence type="ECO:0000256" key="3">
    <source>
        <dbReference type="ARBA" id="ARBA00020815"/>
    </source>
</evidence>
<dbReference type="STRING" id="568069.A0A1J1HZS3"/>
<dbReference type="GO" id="GO:0006367">
    <property type="term" value="P:transcription initiation at RNA polymerase II promoter"/>
    <property type="evidence" value="ECO:0007669"/>
    <property type="project" value="UniProtKB-UniRule"/>
</dbReference>
<protein>
    <recommendedName>
        <fullName evidence="3 9">General transcription factor IIF subunit 2</fullName>
    </recommendedName>
    <alternativeName>
        <fullName evidence="8 9">Transcription initiation factor IIF subunit beta</fullName>
    </alternativeName>
</protein>
<dbReference type="InterPro" id="IPR040504">
    <property type="entry name" value="TFIIF_beta_N"/>
</dbReference>
<dbReference type="PIRSF" id="PIRSF015849">
    <property type="entry name" value="TFIIF-beta"/>
    <property type="match status" value="1"/>
</dbReference>
<dbReference type="OrthoDB" id="26094at2759"/>
<organism evidence="13 14">
    <name type="scientific">Clunio marinus</name>
    <dbReference type="NCBI Taxonomy" id="568069"/>
    <lineage>
        <taxon>Eukaryota</taxon>
        <taxon>Metazoa</taxon>
        <taxon>Ecdysozoa</taxon>
        <taxon>Arthropoda</taxon>
        <taxon>Hexapoda</taxon>
        <taxon>Insecta</taxon>
        <taxon>Pterygota</taxon>
        <taxon>Neoptera</taxon>
        <taxon>Endopterygota</taxon>
        <taxon>Diptera</taxon>
        <taxon>Nematocera</taxon>
        <taxon>Chironomoidea</taxon>
        <taxon>Chironomidae</taxon>
        <taxon>Clunio</taxon>
    </lineage>
</organism>
<dbReference type="InterPro" id="IPR011039">
    <property type="entry name" value="TFIIF_interaction"/>
</dbReference>
<evidence type="ECO:0000259" key="11">
    <source>
        <dbReference type="Pfam" id="PF02270"/>
    </source>
</evidence>
<keyword evidence="14" id="KW-1185">Reference proteome</keyword>
<dbReference type="GO" id="GO:0003677">
    <property type="term" value="F:DNA binding"/>
    <property type="evidence" value="ECO:0007669"/>
    <property type="project" value="UniProtKB-UniRule"/>
</dbReference>
<comment type="similarity">
    <text evidence="2 9">Belongs to the TFIIF beta subunit family.</text>
</comment>
<evidence type="ECO:0000256" key="7">
    <source>
        <dbReference type="ARBA" id="ARBA00023242"/>
    </source>
</evidence>
<evidence type="ECO:0000259" key="12">
    <source>
        <dbReference type="Pfam" id="PF17683"/>
    </source>
</evidence>
<feature type="region of interest" description="Disordered" evidence="10">
    <location>
        <begin position="237"/>
        <end position="265"/>
    </location>
</feature>
<keyword evidence="4 9" id="KW-0805">Transcription regulation</keyword>
<comment type="function">
    <text evidence="9">TFIIF is a general transcription initiation factor that binds to RNA polymerase II and helps to recruit it to the initiation complex in collaboration with TFIIB.</text>
</comment>
<dbReference type="GO" id="GO:0006368">
    <property type="term" value="P:transcription elongation by RNA polymerase II"/>
    <property type="evidence" value="ECO:0007669"/>
    <property type="project" value="UniProtKB-ARBA"/>
</dbReference>
<dbReference type="InterPro" id="IPR036390">
    <property type="entry name" value="WH_DNA-bd_sf"/>
</dbReference>
<evidence type="ECO:0000256" key="8">
    <source>
        <dbReference type="ARBA" id="ARBA00033388"/>
    </source>
</evidence>
<keyword evidence="6 9" id="KW-0804">Transcription</keyword>
<keyword evidence="7 9" id="KW-0539">Nucleus</keyword>
<gene>
    <name evidence="13" type="ORF">CLUMA_CG005285</name>
</gene>
<evidence type="ECO:0000256" key="6">
    <source>
        <dbReference type="ARBA" id="ARBA00023163"/>
    </source>
</evidence>
<dbReference type="InterPro" id="IPR003196">
    <property type="entry name" value="TFIIF_beta"/>
</dbReference>
<name>A0A1J1HZS3_9DIPT</name>
<dbReference type="AlphaFoldDB" id="A0A1J1HZS3"/>
<dbReference type="SUPFAM" id="SSF46785">
    <property type="entry name" value="Winged helix' DNA-binding domain"/>
    <property type="match status" value="1"/>
</dbReference>
<dbReference type="CDD" id="cd07980">
    <property type="entry name" value="TFIIF_beta"/>
    <property type="match status" value="1"/>
</dbReference>
<accession>A0A1J1HZS3</accession>
<evidence type="ECO:0000256" key="1">
    <source>
        <dbReference type="ARBA" id="ARBA00004123"/>
    </source>
</evidence>
<dbReference type="PANTHER" id="PTHR10445:SF0">
    <property type="entry name" value="GENERAL TRANSCRIPTION FACTOR IIF SUBUNIT 2"/>
    <property type="match status" value="1"/>
</dbReference>
<sequence>MNKSDESKELDCSNAGRGVWLVKLPKYIAKKWLKAQSDAEVGKLKITKYPGQKSQVTLSLSDTTLQIDAEEKIPKDHRFDVQAVNKQTLGVFSHNAEGERSDKLYMEGTIVEKLECRPYADQTYMNMKAKSIKIAAQPKRKVEQLDTVVTTFKPISDHKHNIEYDRKKKTDGKKSRTDKTAVMDMLFNAFEKHQYYNIKDLVTITNQPISYLKEILKEICEYSVKNPHKNTWHLKQEYSHYSAEKKEQKKEEEKADKMSESDEDF</sequence>
<evidence type="ECO:0000256" key="9">
    <source>
        <dbReference type="PIRNR" id="PIRNR015849"/>
    </source>
</evidence>
<dbReference type="Pfam" id="PF17683">
    <property type="entry name" value="TFIIF_beta_N"/>
    <property type="match status" value="1"/>
</dbReference>
<evidence type="ECO:0000256" key="10">
    <source>
        <dbReference type="SAM" id="MobiDB-lite"/>
    </source>
</evidence>
<dbReference type="InterPro" id="IPR036388">
    <property type="entry name" value="WH-like_DNA-bd_sf"/>
</dbReference>
<dbReference type="InterPro" id="IPR040450">
    <property type="entry name" value="TFIIF_beta_HTH"/>
</dbReference>
<evidence type="ECO:0000313" key="13">
    <source>
        <dbReference type="EMBL" id="CRK91633.1"/>
    </source>
</evidence>
<proteinExistence type="inferred from homology"/>
<dbReference type="Proteomes" id="UP000183832">
    <property type="component" value="Unassembled WGS sequence"/>
</dbReference>
<dbReference type="PANTHER" id="PTHR10445">
    <property type="entry name" value="GENERAL TRANSCRIPTION FACTOR IIF SUBUNIT 2"/>
    <property type="match status" value="1"/>
</dbReference>
<dbReference type="SUPFAM" id="SSF50916">
    <property type="entry name" value="Rap30/74 interaction domains"/>
    <property type="match status" value="1"/>
</dbReference>
<keyword evidence="5 9" id="KW-0238">DNA-binding</keyword>
<dbReference type="Gene3D" id="1.10.10.10">
    <property type="entry name" value="Winged helix-like DNA-binding domain superfamily/Winged helix DNA-binding domain"/>
    <property type="match status" value="1"/>
</dbReference>
<feature type="domain" description="TFIIF beta subunit N-terminal" evidence="12">
    <location>
        <begin position="17"/>
        <end position="124"/>
    </location>
</feature>
<dbReference type="FunFam" id="1.10.10.10:FF:000035">
    <property type="entry name" value="General transcription factor IIF subunit 2"/>
    <property type="match status" value="1"/>
</dbReference>
<dbReference type="EMBL" id="CVRI01000021">
    <property type="protein sequence ID" value="CRK91633.1"/>
    <property type="molecule type" value="Genomic_DNA"/>
</dbReference>
<comment type="subcellular location">
    <subcellularLocation>
        <location evidence="1 9">Nucleus</location>
    </subcellularLocation>
</comment>
<dbReference type="Pfam" id="PF02270">
    <property type="entry name" value="TFIIF_beta"/>
    <property type="match status" value="1"/>
</dbReference>
<evidence type="ECO:0000256" key="2">
    <source>
        <dbReference type="ARBA" id="ARBA00009543"/>
    </source>
</evidence>
<evidence type="ECO:0000256" key="4">
    <source>
        <dbReference type="ARBA" id="ARBA00023015"/>
    </source>
</evidence>
<dbReference type="GO" id="GO:0005674">
    <property type="term" value="C:transcription factor TFIIF complex"/>
    <property type="evidence" value="ECO:0007669"/>
    <property type="project" value="InterPro"/>
</dbReference>
<feature type="domain" description="TFIIF beta subunit HTH" evidence="11">
    <location>
        <begin position="176"/>
        <end position="238"/>
    </location>
</feature>
<evidence type="ECO:0000256" key="5">
    <source>
        <dbReference type="ARBA" id="ARBA00023125"/>
    </source>
</evidence>